<dbReference type="AlphaFoldDB" id="A0A4Y2NVX3"/>
<dbReference type="EMBL" id="BGPR01010014">
    <property type="protein sequence ID" value="GBN43765.1"/>
    <property type="molecule type" value="Genomic_DNA"/>
</dbReference>
<reference evidence="1 2" key="1">
    <citation type="journal article" date="2019" name="Sci. Rep.">
        <title>Orb-weaving spider Araneus ventricosus genome elucidates the spidroin gene catalogue.</title>
        <authorList>
            <person name="Kono N."/>
            <person name="Nakamura H."/>
            <person name="Ohtoshi R."/>
            <person name="Moran D.A.P."/>
            <person name="Shinohara A."/>
            <person name="Yoshida Y."/>
            <person name="Fujiwara M."/>
            <person name="Mori M."/>
            <person name="Tomita M."/>
            <person name="Arakawa K."/>
        </authorList>
    </citation>
    <scope>NUCLEOTIDE SEQUENCE [LARGE SCALE GENOMIC DNA]</scope>
</reference>
<keyword evidence="2" id="KW-1185">Reference proteome</keyword>
<proteinExistence type="predicted"/>
<organism evidence="1 2">
    <name type="scientific">Araneus ventricosus</name>
    <name type="common">Orbweaver spider</name>
    <name type="synonym">Epeira ventricosa</name>
    <dbReference type="NCBI Taxonomy" id="182803"/>
    <lineage>
        <taxon>Eukaryota</taxon>
        <taxon>Metazoa</taxon>
        <taxon>Ecdysozoa</taxon>
        <taxon>Arthropoda</taxon>
        <taxon>Chelicerata</taxon>
        <taxon>Arachnida</taxon>
        <taxon>Araneae</taxon>
        <taxon>Araneomorphae</taxon>
        <taxon>Entelegynae</taxon>
        <taxon>Araneoidea</taxon>
        <taxon>Araneidae</taxon>
        <taxon>Araneus</taxon>
    </lineage>
</organism>
<protein>
    <submittedName>
        <fullName evidence="1">Uncharacterized protein</fullName>
    </submittedName>
</protein>
<name>A0A4Y2NVX3_ARAVE</name>
<comment type="caution">
    <text evidence="1">The sequence shown here is derived from an EMBL/GenBank/DDBJ whole genome shotgun (WGS) entry which is preliminary data.</text>
</comment>
<dbReference type="Proteomes" id="UP000499080">
    <property type="component" value="Unassembled WGS sequence"/>
</dbReference>
<sequence length="78" mass="8807">MSYKTQTLLELKTSVDFKRRFFAGGSLNAFLAQRRFIPIVFLTPAAEADDATGNTKAAYTSEYKAASTWTRERSLHIQ</sequence>
<evidence type="ECO:0000313" key="2">
    <source>
        <dbReference type="Proteomes" id="UP000499080"/>
    </source>
</evidence>
<gene>
    <name evidence="1" type="ORF">AVEN_28868_1</name>
</gene>
<accession>A0A4Y2NVX3</accession>
<evidence type="ECO:0000313" key="1">
    <source>
        <dbReference type="EMBL" id="GBN43765.1"/>
    </source>
</evidence>
<feature type="non-terminal residue" evidence="1">
    <location>
        <position position="78"/>
    </location>
</feature>